<feature type="binding site" evidence="8">
    <location>
        <position position="156"/>
    </location>
    <ligand>
        <name>Zn(2+)</name>
        <dbReference type="ChEBI" id="CHEBI:29105"/>
        <note>catalytic</note>
    </ligand>
</feature>
<keyword evidence="2" id="KW-0645">Protease</keyword>
<dbReference type="AlphaFoldDB" id="A0A0D2N2E3"/>
<dbReference type="Gene3D" id="3.10.170.20">
    <property type="match status" value="1"/>
</dbReference>
<evidence type="ECO:0000256" key="6">
    <source>
        <dbReference type="ARBA" id="ARBA00023049"/>
    </source>
</evidence>
<evidence type="ECO:0000256" key="7">
    <source>
        <dbReference type="PIRSR" id="PIRSR601577-1"/>
    </source>
</evidence>
<dbReference type="InterPro" id="IPR001577">
    <property type="entry name" value="Peptidase_M8"/>
</dbReference>
<keyword evidence="4 9" id="KW-0378">Hydrolase</keyword>
<dbReference type="PANTHER" id="PTHR10942">
    <property type="entry name" value="LEISHMANOLYSIN-LIKE PEPTIDASE"/>
    <property type="match status" value="1"/>
</dbReference>
<dbReference type="GO" id="GO:0007155">
    <property type="term" value="P:cell adhesion"/>
    <property type="evidence" value="ECO:0007669"/>
    <property type="project" value="InterPro"/>
</dbReference>
<dbReference type="SUPFAM" id="SSF55486">
    <property type="entry name" value="Metalloproteases ('zincins'), catalytic domain"/>
    <property type="match status" value="1"/>
</dbReference>
<feature type="binding site" evidence="8">
    <location>
        <position position="160"/>
    </location>
    <ligand>
        <name>Zn(2+)</name>
        <dbReference type="ChEBI" id="CHEBI:29105"/>
        <note>catalytic</note>
    </ligand>
</feature>
<keyword evidence="6 8" id="KW-0482">Metalloprotease</keyword>
<dbReference type="RefSeq" id="XP_013899390.1">
    <property type="nucleotide sequence ID" value="XM_014043936.1"/>
</dbReference>
<evidence type="ECO:0000256" key="1">
    <source>
        <dbReference type="ARBA" id="ARBA00005860"/>
    </source>
</evidence>
<feature type="active site" evidence="7">
    <location>
        <position position="157"/>
    </location>
</feature>
<reference evidence="9 10" key="1">
    <citation type="journal article" date="2013" name="BMC Genomics">
        <title>Reconstruction of the lipid metabolism for the microalga Monoraphidium neglectum from its genome sequence reveals characteristics suitable for biofuel production.</title>
        <authorList>
            <person name="Bogen C."/>
            <person name="Al-Dilaimi A."/>
            <person name="Albersmeier A."/>
            <person name="Wichmann J."/>
            <person name="Grundmann M."/>
            <person name="Rupp O."/>
            <person name="Lauersen K.J."/>
            <person name="Blifernez-Klassen O."/>
            <person name="Kalinowski J."/>
            <person name="Goesmann A."/>
            <person name="Mussgnug J.H."/>
            <person name="Kruse O."/>
        </authorList>
    </citation>
    <scope>NUCLEOTIDE SEQUENCE [LARGE SCALE GENOMIC DNA]</scope>
    <source>
        <strain evidence="9 10">SAG 48.87</strain>
    </source>
</reference>
<evidence type="ECO:0000256" key="3">
    <source>
        <dbReference type="ARBA" id="ARBA00022723"/>
    </source>
</evidence>
<dbReference type="GO" id="GO:0004222">
    <property type="term" value="F:metalloendopeptidase activity"/>
    <property type="evidence" value="ECO:0007669"/>
    <property type="project" value="InterPro"/>
</dbReference>
<evidence type="ECO:0000256" key="8">
    <source>
        <dbReference type="PIRSR" id="PIRSR601577-2"/>
    </source>
</evidence>
<dbReference type="Pfam" id="PF01457">
    <property type="entry name" value="Peptidase_M8"/>
    <property type="match status" value="1"/>
</dbReference>
<comment type="cofactor">
    <cofactor evidence="8">
        <name>Zn(2+)</name>
        <dbReference type="ChEBI" id="CHEBI:29105"/>
    </cofactor>
    <text evidence="8">Binds 1 zinc ion per subunit.</text>
</comment>
<dbReference type="KEGG" id="mng:MNEG_7590"/>
<protein>
    <submittedName>
        <fullName evidence="9">Leishmanolysin</fullName>
        <ecNumber evidence="9">3.4.24.36</ecNumber>
    </submittedName>
</protein>
<evidence type="ECO:0000256" key="4">
    <source>
        <dbReference type="ARBA" id="ARBA00022801"/>
    </source>
</evidence>
<dbReference type="OrthoDB" id="527990at2759"/>
<proteinExistence type="inferred from homology"/>
<dbReference type="Gene3D" id="3.90.132.10">
    <property type="entry name" value="Leishmanolysin , domain 2"/>
    <property type="match status" value="1"/>
</dbReference>
<dbReference type="EMBL" id="KK101575">
    <property type="protein sequence ID" value="KIZ00371.1"/>
    <property type="molecule type" value="Genomic_DNA"/>
</dbReference>
<dbReference type="GO" id="GO:0046872">
    <property type="term" value="F:metal ion binding"/>
    <property type="evidence" value="ECO:0007669"/>
    <property type="project" value="UniProtKB-KW"/>
</dbReference>
<comment type="similarity">
    <text evidence="1">Belongs to the peptidase M8 family.</text>
</comment>
<evidence type="ECO:0000313" key="10">
    <source>
        <dbReference type="Proteomes" id="UP000054498"/>
    </source>
</evidence>
<dbReference type="EC" id="3.4.24.36" evidence="9"/>
<dbReference type="PANTHER" id="PTHR10942:SF0">
    <property type="entry name" value="LEISHMANOLYSIN-LIKE PEPTIDASE"/>
    <property type="match status" value="1"/>
</dbReference>
<dbReference type="GO" id="GO:0016020">
    <property type="term" value="C:membrane"/>
    <property type="evidence" value="ECO:0007669"/>
    <property type="project" value="InterPro"/>
</dbReference>
<gene>
    <name evidence="9" type="ORF">MNEG_7590</name>
</gene>
<dbReference type="GO" id="GO:0005737">
    <property type="term" value="C:cytoplasm"/>
    <property type="evidence" value="ECO:0007669"/>
    <property type="project" value="TreeGrafter"/>
</dbReference>
<name>A0A0D2N2E3_9CHLO</name>
<keyword evidence="3 8" id="KW-0479">Metal-binding</keyword>
<keyword evidence="10" id="KW-1185">Reference proteome</keyword>
<evidence type="ECO:0000313" key="9">
    <source>
        <dbReference type="EMBL" id="KIZ00371.1"/>
    </source>
</evidence>
<dbReference type="GeneID" id="25740466"/>
<sequence length="289" mass="31510">MRNLPADLRKKLTDTVEIALKVLQKYLSVKCPPQPPFRVAPQCTKAAVRQDGSLGFCVGHEPDMLGAGDKARASRTCGLASINASHIAPYKDCAMPDGQACKRFRTQQDDSCSTLGIGAWALPCLMDLKTHRPVMGTINICPSDIPKDWTVDTVVHELLHALGFASSLHGWFYDGSGKALPKAQVVREVKDARGRPADVIITPNVVREARAQSGCPTMPGGFLESEGGRGSAGDHWEARLYQGDIMLAAKRVNSGRPDTMSRLTLAYMQDTGWYDVNYDNAGFLSWGYK</sequence>
<feature type="binding site" evidence="8">
    <location>
        <position position="235"/>
    </location>
    <ligand>
        <name>Zn(2+)</name>
        <dbReference type="ChEBI" id="CHEBI:29105"/>
        <note>catalytic</note>
    </ligand>
</feature>
<organism evidence="9 10">
    <name type="scientific">Monoraphidium neglectum</name>
    <dbReference type="NCBI Taxonomy" id="145388"/>
    <lineage>
        <taxon>Eukaryota</taxon>
        <taxon>Viridiplantae</taxon>
        <taxon>Chlorophyta</taxon>
        <taxon>core chlorophytes</taxon>
        <taxon>Chlorophyceae</taxon>
        <taxon>CS clade</taxon>
        <taxon>Sphaeropleales</taxon>
        <taxon>Selenastraceae</taxon>
        <taxon>Monoraphidium</taxon>
    </lineage>
</organism>
<evidence type="ECO:0000256" key="5">
    <source>
        <dbReference type="ARBA" id="ARBA00022833"/>
    </source>
</evidence>
<dbReference type="Proteomes" id="UP000054498">
    <property type="component" value="Unassembled WGS sequence"/>
</dbReference>
<keyword evidence="5 8" id="KW-0862">Zinc</keyword>
<evidence type="ECO:0000256" key="2">
    <source>
        <dbReference type="ARBA" id="ARBA00022670"/>
    </source>
</evidence>
<accession>A0A0D2N2E3</accession>
<dbReference type="GO" id="GO:0006508">
    <property type="term" value="P:proteolysis"/>
    <property type="evidence" value="ECO:0007669"/>
    <property type="project" value="UniProtKB-KW"/>
</dbReference>